<protein>
    <submittedName>
        <fullName evidence="1">Uncharacterized protein</fullName>
    </submittedName>
</protein>
<accession>A0A8S2Z0H4</accession>
<organism evidence="1 2">
    <name type="scientific">Didymodactylos carnosus</name>
    <dbReference type="NCBI Taxonomy" id="1234261"/>
    <lineage>
        <taxon>Eukaryota</taxon>
        <taxon>Metazoa</taxon>
        <taxon>Spiralia</taxon>
        <taxon>Gnathifera</taxon>
        <taxon>Rotifera</taxon>
        <taxon>Eurotatoria</taxon>
        <taxon>Bdelloidea</taxon>
        <taxon>Philodinida</taxon>
        <taxon>Philodinidae</taxon>
        <taxon>Didymodactylos</taxon>
    </lineage>
</organism>
<dbReference type="Proteomes" id="UP000681722">
    <property type="component" value="Unassembled WGS sequence"/>
</dbReference>
<comment type="caution">
    <text evidence="1">The sequence shown here is derived from an EMBL/GenBank/DDBJ whole genome shotgun (WGS) entry which is preliminary data.</text>
</comment>
<gene>
    <name evidence="1" type="ORF">SRO942_LOCUS48911</name>
</gene>
<feature type="non-terminal residue" evidence="1">
    <location>
        <position position="70"/>
    </location>
</feature>
<evidence type="ECO:0000313" key="2">
    <source>
        <dbReference type="Proteomes" id="UP000681722"/>
    </source>
</evidence>
<dbReference type="EMBL" id="CAJOBC010128118">
    <property type="protein sequence ID" value="CAF4602417.1"/>
    <property type="molecule type" value="Genomic_DNA"/>
</dbReference>
<evidence type="ECO:0000313" key="1">
    <source>
        <dbReference type="EMBL" id="CAF4602417.1"/>
    </source>
</evidence>
<proteinExistence type="predicted"/>
<dbReference type="AlphaFoldDB" id="A0A8S2Z0H4"/>
<name>A0A8S2Z0H4_9BILA</name>
<reference evidence="1" key="1">
    <citation type="submission" date="2021-02" db="EMBL/GenBank/DDBJ databases">
        <authorList>
            <person name="Nowell W R."/>
        </authorList>
    </citation>
    <scope>NUCLEOTIDE SEQUENCE</scope>
</reference>
<sequence length="70" mass="7971">MLQSLTMVKIPYEDLKCFIPNLYHKLPCLQRLAILQGLMDSPIGKAKEEIYGLILCDKFSQTLKTCILAL</sequence>